<dbReference type="Proteomes" id="UP000035009">
    <property type="component" value="Unassembled WGS sequence"/>
</dbReference>
<accession>M3VAC8</accession>
<dbReference type="Pfam" id="PF24481">
    <property type="entry name" value="CT398_CC"/>
    <property type="match status" value="1"/>
</dbReference>
<dbReference type="EMBL" id="BAOP01000004">
    <property type="protein sequence ID" value="GAC78723.1"/>
    <property type="molecule type" value="Genomic_DNA"/>
</dbReference>
<keyword evidence="5" id="KW-1185">Reference proteome</keyword>
<evidence type="ECO:0000259" key="2">
    <source>
        <dbReference type="Pfam" id="PF02591"/>
    </source>
</evidence>
<proteinExistence type="predicted"/>
<name>M3VAC8_GORML</name>
<dbReference type="OrthoDB" id="9784388at2"/>
<comment type="caution">
    <text evidence="4">The sequence shown here is derived from an EMBL/GenBank/DDBJ whole genome shotgun (WGS) entry which is preliminary data.</text>
</comment>
<evidence type="ECO:0000313" key="5">
    <source>
        <dbReference type="Proteomes" id="UP000035009"/>
    </source>
</evidence>
<protein>
    <submittedName>
        <fullName evidence="4">Uncharacterized protein</fullName>
    </submittedName>
</protein>
<evidence type="ECO:0000259" key="3">
    <source>
        <dbReference type="Pfam" id="PF24481"/>
    </source>
</evidence>
<gene>
    <name evidence="4" type="ORF">GM1_004_01680</name>
</gene>
<feature type="coiled-coil region" evidence="1">
    <location>
        <begin position="96"/>
        <end position="123"/>
    </location>
</feature>
<reference evidence="4 5" key="1">
    <citation type="submission" date="2013-02" db="EMBL/GenBank/DDBJ databases">
        <title>Whole genome shotgun sequence of Gordonia malaquae NBRC 108250.</title>
        <authorList>
            <person name="Yoshida I."/>
            <person name="Hosoyama A."/>
            <person name="Tsuchikane K."/>
            <person name="Ando Y."/>
            <person name="Baba S."/>
            <person name="Ohji S."/>
            <person name="Hamada M."/>
            <person name="Tamura T."/>
            <person name="Yamazoe A."/>
            <person name="Yamazaki S."/>
            <person name="Fujita N."/>
        </authorList>
    </citation>
    <scope>NUCLEOTIDE SEQUENCE [LARGE SCALE GENOMIC DNA]</scope>
    <source>
        <strain evidence="4 5">NBRC 108250</strain>
    </source>
</reference>
<feature type="domain" description="C4-type zinc ribbon" evidence="2">
    <location>
        <begin position="203"/>
        <end position="237"/>
    </location>
</feature>
<dbReference type="InterPro" id="IPR052376">
    <property type="entry name" value="Oxidative_Scav/Glycosyltrans"/>
</dbReference>
<keyword evidence="1" id="KW-0175">Coiled coil</keyword>
<sequence length="253" mass="27298">MKAPAAQQRLLLDLAELDADIAKAQHARKNLPEDAELAELATALEAARDDVARSRVAVDDLQAVYDKIDAELTGMAEHAARDQAAIDAGTVGHKALTELQHELDHLIRRRDDLEAEMLELMEQQEATGTEADRAEAALLVLTEKELDLVAQRDSSAAAAEQKVADITDRRGSLAATIDGPLVAIYDGLRGRGQVGAGLVQARRCGACRMELDPRTLSRIAAADEDEVLRCEECGAIMVRTNHSGLPGQGRPRE</sequence>
<dbReference type="InterPro" id="IPR056003">
    <property type="entry name" value="CT398_CC_hairpin"/>
</dbReference>
<dbReference type="PANTHER" id="PTHR39082">
    <property type="entry name" value="PHOSPHOLIPASE C-BETA-2-RELATED"/>
    <property type="match status" value="1"/>
</dbReference>
<evidence type="ECO:0000256" key="1">
    <source>
        <dbReference type="SAM" id="Coils"/>
    </source>
</evidence>
<dbReference type="InterPro" id="IPR003743">
    <property type="entry name" value="Zf-RING_7"/>
</dbReference>
<evidence type="ECO:0000313" key="4">
    <source>
        <dbReference type="EMBL" id="GAC78723.1"/>
    </source>
</evidence>
<organism evidence="4 5">
    <name type="scientific">Gordonia malaquae NBRC 108250</name>
    <dbReference type="NCBI Taxonomy" id="1223542"/>
    <lineage>
        <taxon>Bacteria</taxon>
        <taxon>Bacillati</taxon>
        <taxon>Actinomycetota</taxon>
        <taxon>Actinomycetes</taxon>
        <taxon>Mycobacteriales</taxon>
        <taxon>Gordoniaceae</taxon>
        <taxon>Gordonia</taxon>
    </lineage>
</organism>
<feature type="domain" description="CT398-like coiled coil hairpin" evidence="3">
    <location>
        <begin position="14"/>
        <end position="191"/>
    </location>
</feature>
<dbReference type="STRING" id="410332.SAMN04488550_2848"/>
<dbReference type="PANTHER" id="PTHR39082:SF1">
    <property type="entry name" value="SCAVENGER RECEPTOR CLASS A MEMBER 3"/>
    <property type="match status" value="1"/>
</dbReference>
<dbReference type="Gene3D" id="1.10.287.1490">
    <property type="match status" value="1"/>
</dbReference>
<dbReference type="Pfam" id="PF02591">
    <property type="entry name" value="Zn_ribbon_9"/>
    <property type="match status" value="1"/>
</dbReference>
<dbReference type="RefSeq" id="WP_008376854.1">
    <property type="nucleotide sequence ID" value="NZ_BAOP01000004.1"/>
</dbReference>
<dbReference type="AlphaFoldDB" id="M3VAC8"/>
<dbReference type="eggNOG" id="COG1579">
    <property type="taxonomic scope" value="Bacteria"/>
</dbReference>